<keyword evidence="1" id="KW-1133">Transmembrane helix</keyword>
<feature type="transmembrane region" description="Helical" evidence="1">
    <location>
        <begin position="6"/>
        <end position="28"/>
    </location>
</feature>
<dbReference type="Proteomes" id="UP000177215">
    <property type="component" value="Unassembled WGS sequence"/>
</dbReference>
<keyword evidence="1" id="KW-0472">Membrane</keyword>
<keyword evidence="1" id="KW-0812">Transmembrane</keyword>
<proteinExistence type="predicted"/>
<comment type="caution">
    <text evidence="2">The sequence shown here is derived from an EMBL/GenBank/DDBJ whole genome shotgun (WGS) entry which is preliminary data.</text>
</comment>
<reference evidence="2 3" key="1">
    <citation type="journal article" date="2016" name="Nat. Commun.">
        <title>Thousands of microbial genomes shed light on interconnected biogeochemical processes in an aquifer system.</title>
        <authorList>
            <person name="Anantharaman K."/>
            <person name="Brown C.T."/>
            <person name="Hug L.A."/>
            <person name="Sharon I."/>
            <person name="Castelle C.J."/>
            <person name="Probst A.J."/>
            <person name="Thomas B.C."/>
            <person name="Singh A."/>
            <person name="Wilkins M.J."/>
            <person name="Karaoz U."/>
            <person name="Brodie E.L."/>
            <person name="Williams K.H."/>
            <person name="Hubbard S.S."/>
            <person name="Banfield J.F."/>
        </authorList>
    </citation>
    <scope>NUCLEOTIDE SEQUENCE [LARGE SCALE GENOMIC DNA]</scope>
</reference>
<evidence type="ECO:0000313" key="2">
    <source>
        <dbReference type="EMBL" id="OGG77673.1"/>
    </source>
</evidence>
<evidence type="ECO:0000313" key="3">
    <source>
        <dbReference type="Proteomes" id="UP000177215"/>
    </source>
</evidence>
<gene>
    <name evidence="2" type="ORF">A3B35_02555</name>
</gene>
<protein>
    <submittedName>
        <fullName evidence="2">Uncharacterized protein</fullName>
    </submittedName>
</protein>
<accession>A0A1F6EVR7</accession>
<name>A0A1F6EVR7_9BACT</name>
<feature type="transmembrane region" description="Helical" evidence="1">
    <location>
        <begin position="64"/>
        <end position="86"/>
    </location>
</feature>
<feature type="transmembrane region" description="Helical" evidence="1">
    <location>
        <begin position="40"/>
        <end position="58"/>
    </location>
</feature>
<organism evidence="2 3">
    <name type="scientific">Candidatus Kaiserbacteria bacterium RIFCSPLOWO2_01_FULL_54_24</name>
    <dbReference type="NCBI Taxonomy" id="1798515"/>
    <lineage>
        <taxon>Bacteria</taxon>
        <taxon>Candidatus Kaiseribacteriota</taxon>
    </lineage>
</organism>
<evidence type="ECO:0000256" key="1">
    <source>
        <dbReference type="SAM" id="Phobius"/>
    </source>
</evidence>
<dbReference type="EMBL" id="MFMC01000011">
    <property type="protein sequence ID" value="OGG77673.1"/>
    <property type="molecule type" value="Genomic_DNA"/>
</dbReference>
<dbReference type="AlphaFoldDB" id="A0A1F6EVR7"/>
<sequence length="94" mass="10359">MVNETVFIVGAVTLIVLAIYHMVGLPLAQYIGFFLPIKTVAFVSPAIIVVALLQAMIGPWGMPMYLALTLALFYMALFAEALHFLLPTRAQFRS</sequence>